<keyword evidence="2 3" id="KW-0808">Transferase</keyword>
<dbReference type="GO" id="GO:0005975">
    <property type="term" value="P:carbohydrate metabolic process"/>
    <property type="evidence" value="ECO:0007669"/>
    <property type="project" value="InterPro"/>
</dbReference>
<comment type="subcellular location">
    <subcellularLocation>
        <location evidence="3">Golgi apparatus</location>
        <location evidence="3">Golgi stack membrane</location>
        <topology evidence="3">Single-pass type II membrane protein</topology>
    </subcellularLocation>
</comment>
<evidence type="ECO:0000313" key="4">
    <source>
        <dbReference type="WBParaSite" id="EVEC_0001297001-mRNA-1"/>
    </source>
</evidence>
<keyword evidence="3" id="KW-0333">Golgi apparatus</keyword>
<comment type="similarity">
    <text evidence="3">Belongs to the glycosyltransferase 11 family.</text>
</comment>
<name>A0A0N4VPP1_ENTVE</name>
<dbReference type="PANTHER" id="PTHR11927">
    <property type="entry name" value="GALACTOSIDE 2-L-FUCOSYLTRANSFERASE"/>
    <property type="match status" value="1"/>
</dbReference>
<evidence type="ECO:0000256" key="2">
    <source>
        <dbReference type="ARBA" id="ARBA00022679"/>
    </source>
</evidence>
<keyword evidence="3" id="KW-0735">Signal-anchor</keyword>
<dbReference type="AlphaFoldDB" id="A0A0N4VPP1"/>
<reference evidence="4" key="1">
    <citation type="submission" date="2017-02" db="UniProtKB">
        <authorList>
            <consortium name="WormBaseParasite"/>
        </authorList>
    </citation>
    <scope>IDENTIFICATION</scope>
</reference>
<dbReference type="UniPathway" id="UPA00378"/>
<keyword evidence="3" id="KW-0812">Transmembrane</keyword>
<sequence length="113" mass="13204">LTKSVYVAIHVRRGYTTATKEYLSVVEDWKQLKCSLLDTRYINFLPLASREIHMATLAFCNHTIITTTTFSWWIGYLAGGEVLYYKDWPKRNSVLDREVVKEDYFLSSWIGLS</sequence>
<keyword evidence="1 3" id="KW-0328">Glycosyltransferase</keyword>
<dbReference type="WBParaSite" id="EVEC_0001297001-mRNA-1">
    <property type="protein sequence ID" value="EVEC_0001297001-mRNA-1"/>
    <property type="gene ID" value="EVEC_0001297001"/>
</dbReference>
<organism evidence="4">
    <name type="scientific">Enterobius vermicularis</name>
    <name type="common">Human pinworm</name>
    <dbReference type="NCBI Taxonomy" id="51028"/>
    <lineage>
        <taxon>Eukaryota</taxon>
        <taxon>Metazoa</taxon>
        <taxon>Ecdysozoa</taxon>
        <taxon>Nematoda</taxon>
        <taxon>Chromadorea</taxon>
        <taxon>Rhabditida</taxon>
        <taxon>Spirurina</taxon>
        <taxon>Oxyuridomorpha</taxon>
        <taxon>Oxyuroidea</taxon>
        <taxon>Oxyuridae</taxon>
        <taxon>Enterobius</taxon>
    </lineage>
</organism>
<evidence type="ECO:0000256" key="3">
    <source>
        <dbReference type="RuleBase" id="RU363129"/>
    </source>
</evidence>
<evidence type="ECO:0000256" key="1">
    <source>
        <dbReference type="ARBA" id="ARBA00022676"/>
    </source>
</evidence>
<dbReference type="InterPro" id="IPR002516">
    <property type="entry name" value="Glyco_trans_11"/>
</dbReference>
<comment type="pathway">
    <text evidence="3">Protein modification; protein glycosylation.</text>
</comment>
<dbReference type="GO" id="GO:0008107">
    <property type="term" value="F:galactoside 2-alpha-L-fucosyltransferase activity"/>
    <property type="evidence" value="ECO:0007669"/>
    <property type="project" value="InterPro"/>
</dbReference>
<proteinExistence type="inferred from homology"/>
<accession>A0A0N4VPP1</accession>
<dbReference type="Pfam" id="PF01531">
    <property type="entry name" value="Glyco_transf_11"/>
    <property type="match status" value="1"/>
</dbReference>
<dbReference type="GO" id="GO:0032580">
    <property type="term" value="C:Golgi cisterna membrane"/>
    <property type="evidence" value="ECO:0007669"/>
    <property type="project" value="UniProtKB-SubCell"/>
</dbReference>
<protein>
    <recommendedName>
        <fullName evidence="3">L-Fucosyltransferase</fullName>
        <ecNumber evidence="3">2.4.1.-</ecNumber>
    </recommendedName>
</protein>
<keyword evidence="3" id="KW-0325">Glycoprotein</keyword>
<dbReference type="EC" id="2.4.1.-" evidence="3"/>
<dbReference type="PANTHER" id="PTHR11927:SF9">
    <property type="entry name" value="L-FUCOSYLTRANSFERASE"/>
    <property type="match status" value="1"/>
</dbReference>